<dbReference type="InterPro" id="IPR021309">
    <property type="entry name" value="YgaP-like_TM"/>
</dbReference>
<comment type="caution">
    <text evidence="4">The sequence shown here is derived from an EMBL/GenBank/DDBJ whole genome shotgun (WGS) entry which is preliminary data.</text>
</comment>
<organism evidence="4 5">
    <name type="scientific">Brevibacillus thermoruber</name>
    <dbReference type="NCBI Taxonomy" id="33942"/>
    <lineage>
        <taxon>Bacteria</taxon>
        <taxon>Bacillati</taxon>
        <taxon>Bacillota</taxon>
        <taxon>Bacilli</taxon>
        <taxon>Bacillales</taxon>
        <taxon>Paenibacillaceae</taxon>
        <taxon>Brevibacillus</taxon>
    </lineage>
</organism>
<accession>A0A9X3Z4S8</accession>
<keyword evidence="5" id="KW-1185">Reference proteome</keyword>
<evidence type="ECO:0000256" key="1">
    <source>
        <dbReference type="SAM" id="MobiDB-lite"/>
    </source>
</evidence>
<evidence type="ECO:0000256" key="2">
    <source>
        <dbReference type="SAM" id="Phobius"/>
    </source>
</evidence>
<keyword evidence="2" id="KW-0812">Transmembrane</keyword>
<dbReference type="Proteomes" id="UP001151071">
    <property type="component" value="Unassembled WGS sequence"/>
</dbReference>
<feature type="transmembrane region" description="Helical" evidence="2">
    <location>
        <begin position="6"/>
        <end position="25"/>
    </location>
</feature>
<dbReference type="EMBL" id="JAPYYP010000023">
    <property type="protein sequence ID" value="MDA5109925.1"/>
    <property type="molecule type" value="Genomic_DNA"/>
</dbReference>
<evidence type="ECO:0000259" key="3">
    <source>
        <dbReference type="Pfam" id="PF11127"/>
    </source>
</evidence>
<dbReference type="AlphaFoldDB" id="A0A9X3Z4S8"/>
<evidence type="ECO:0000313" key="5">
    <source>
        <dbReference type="Proteomes" id="UP001151071"/>
    </source>
</evidence>
<proteinExistence type="predicted"/>
<name>A0A9X3Z4S8_9BACL</name>
<protein>
    <submittedName>
        <fullName evidence="4">DUF2892 domain-containing protein</fullName>
    </submittedName>
</protein>
<dbReference type="RefSeq" id="WP_271140558.1">
    <property type="nucleotide sequence ID" value="NZ_JAPYYP010000023.1"/>
</dbReference>
<keyword evidence="2" id="KW-1133">Transmembrane helix</keyword>
<dbReference type="Pfam" id="PF11127">
    <property type="entry name" value="YgaP-like_TM"/>
    <property type="match status" value="1"/>
</dbReference>
<feature type="domain" description="Inner membrane protein YgaP-like transmembrane" evidence="3">
    <location>
        <begin position="1"/>
        <end position="66"/>
    </location>
</feature>
<sequence>MQKNVGTVDAVIRITVGLLGLAYGVGRMSRRPYRTPWMLMALSAMKVAEGVTRFCPMLYAMGVNSRDRVGLQNMLGKVKDMGAQAGLKQMGIGTTPKQEHANLSAEDKQLEAAVQEYVSYRQAEEASRSQGREQKPDDHHSRDEHLYPTYS</sequence>
<reference evidence="4" key="1">
    <citation type="submission" date="2022-12" db="EMBL/GenBank/DDBJ databases">
        <title>Draft genome sequence of the thermophilic strain Brevibacillus thermoruber HT42, isolated from Los Humeros, Puebla, Mexico, with biotechnological potential.</title>
        <authorList>
            <person name="Lara Sanchez J."/>
            <person name="Solis Palacios R."/>
            <person name="Bustos Baena A.S."/>
            <person name="Ruz Baez A.E."/>
            <person name="Espinosa Luna G."/>
            <person name="Oliart Ros R.M."/>
        </authorList>
    </citation>
    <scope>NUCLEOTIDE SEQUENCE</scope>
    <source>
        <strain evidence="4">HT42</strain>
    </source>
</reference>
<gene>
    <name evidence="4" type="ORF">O3V59_16280</name>
</gene>
<feature type="compositionally biased region" description="Basic and acidic residues" evidence="1">
    <location>
        <begin position="122"/>
        <end position="151"/>
    </location>
</feature>
<keyword evidence="2" id="KW-0472">Membrane</keyword>
<evidence type="ECO:0000313" key="4">
    <source>
        <dbReference type="EMBL" id="MDA5109925.1"/>
    </source>
</evidence>
<feature type="region of interest" description="Disordered" evidence="1">
    <location>
        <begin position="120"/>
        <end position="151"/>
    </location>
</feature>